<evidence type="ECO:0000313" key="2">
    <source>
        <dbReference type="EMBL" id="CAG5111714.1"/>
    </source>
</evidence>
<keyword evidence="1" id="KW-0732">Signal</keyword>
<feature type="signal peptide" evidence="1">
    <location>
        <begin position="1"/>
        <end position="20"/>
    </location>
</feature>
<name>A0ABN7T6G4_OIKDI</name>
<reference evidence="2 3" key="1">
    <citation type="submission" date="2021-04" db="EMBL/GenBank/DDBJ databases">
        <authorList>
            <person name="Bliznina A."/>
        </authorList>
    </citation>
    <scope>NUCLEOTIDE SEQUENCE [LARGE SCALE GENOMIC DNA]</scope>
</reference>
<dbReference type="EMBL" id="OU015567">
    <property type="protein sequence ID" value="CAG5111714.1"/>
    <property type="molecule type" value="Genomic_DNA"/>
</dbReference>
<accession>A0ABN7T6G4</accession>
<keyword evidence="3" id="KW-1185">Reference proteome</keyword>
<feature type="chain" id="PRO_5046765773" evidence="1">
    <location>
        <begin position="21"/>
        <end position="110"/>
    </location>
</feature>
<proteinExistence type="predicted"/>
<gene>
    <name evidence="2" type="ORF">OKIOD_LOCUS14757</name>
</gene>
<organism evidence="2 3">
    <name type="scientific">Oikopleura dioica</name>
    <name type="common">Tunicate</name>
    <dbReference type="NCBI Taxonomy" id="34765"/>
    <lineage>
        <taxon>Eukaryota</taxon>
        <taxon>Metazoa</taxon>
        <taxon>Chordata</taxon>
        <taxon>Tunicata</taxon>
        <taxon>Appendicularia</taxon>
        <taxon>Copelata</taxon>
        <taxon>Oikopleuridae</taxon>
        <taxon>Oikopleura</taxon>
    </lineage>
</organism>
<evidence type="ECO:0000313" key="3">
    <source>
        <dbReference type="Proteomes" id="UP001158576"/>
    </source>
</evidence>
<protein>
    <submittedName>
        <fullName evidence="2">Oidioi.mRNA.OKI2018_I69.chr2.g5992.t1.cds</fullName>
    </submittedName>
</protein>
<sequence>MNNINIIAALVAAISASALTGELDTKAGCACCAGLSITCCITCCITSCKAEDQALQSRGLSELQARHPEADIMACVPCAKCLADGEMCDECEVGGKCDANVYAEFVAELQ</sequence>
<evidence type="ECO:0000256" key="1">
    <source>
        <dbReference type="SAM" id="SignalP"/>
    </source>
</evidence>
<dbReference type="Proteomes" id="UP001158576">
    <property type="component" value="Chromosome 2"/>
</dbReference>